<evidence type="ECO:0000313" key="1">
    <source>
        <dbReference type="EMBL" id="KUK81184.1"/>
    </source>
</evidence>
<dbReference type="Proteomes" id="UP000054092">
    <property type="component" value="Unassembled WGS sequence"/>
</dbReference>
<dbReference type="PATRIC" id="fig|1184387.3.peg.926"/>
<name>A0A101HQT0_9BACT</name>
<gene>
    <name evidence="1" type="ORF">XD94_0574</name>
</gene>
<proteinExistence type="predicted"/>
<dbReference type="AlphaFoldDB" id="A0A101HQT0"/>
<evidence type="ECO:0000313" key="2">
    <source>
        <dbReference type="Proteomes" id="UP000054092"/>
    </source>
</evidence>
<accession>A0A101HQT0</accession>
<protein>
    <submittedName>
        <fullName evidence="1">Uncharacterized protein</fullName>
    </submittedName>
</protein>
<organism evidence="1 2">
    <name type="scientific">Mesotoga prima</name>
    <dbReference type="NCBI Taxonomy" id="1184387"/>
    <lineage>
        <taxon>Bacteria</taxon>
        <taxon>Thermotogati</taxon>
        <taxon>Thermotogota</taxon>
        <taxon>Thermotogae</taxon>
        <taxon>Kosmotogales</taxon>
        <taxon>Kosmotogaceae</taxon>
        <taxon>Mesotoga</taxon>
    </lineage>
</organism>
<comment type="caution">
    <text evidence="1">The sequence shown here is derived from an EMBL/GenBank/DDBJ whole genome shotgun (WGS) entry which is preliminary data.</text>
</comment>
<reference evidence="2" key="1">
    <citation type="journal article" date="2015" name="MBio">
        <title>Genome-Resolved Metagenomic Analysis Reveals Roles for Candidate Phyla and Other Microbial Community Members in Biogeochemical Transformations in Oil Reservoirs.</title>
        <authorList>
            <person name="Hu P."/>
            <person name="Tom L."/>
            <person name="Singh A."/>
            <person name="Thomas B.C."/>
            <person name="Baker B.J."/>
            <person name="Piceno Y.M."/>
            <person name="Andersen G.L."/>
            <person name="Banfield J.F."/>
        </authorList>
    </citation>
    <scope>NUCLEOTIDE SEQUENCE [LARGE SCALE GENOMIC DNA]</scope>
</reference>
<sequence>MSEMLSVEAQLRERKKELSLLHNFSRLVNEAEDSSEQILKGLLRMLPDAFLEPENTCAAILLEIGSSY</sequence>
<dbReference type="EMBL" id="LGGP01000076">
    <property type="protein sequence ID" value="KUK81184.1"/>
    <property type="molecule type" value="Genomic_DNA"/>
</dbReference>